<keyword evidence="2" id="KW-0119">Carbohydrate metabolism</keyword>
<dbReference type="RefSeq" id="XP_025368479.1">
    <property type="nucleotide sequence ID" value="XM_025510701.1"/>
</dbReference>
<dbReference type="GO" id="GO:0000272">
    <property type="term" value="P:polysaccharide catabolic process"/>
    <property type="evidence" value="ECO:0007669"/>
    <property type="project" value="UniProtKB-KW"/>
</dbReference>
<feature type="signal peptide" evidence="4">
    <location>
        <begin position="1"/>
        <end position="24"/>
    </location>
</feature>
<protein>
    <submittedName>
        <fullName evidence="5">Concanavalin A-like lectin/glucanase</fullName>
    </submittedName>
</protein>
<proteinExistence type="inferred from homology"/>
<feature type="compositionally biased region" description="Low complexity" evidence="3">
    <location>
        <begin position="357"/>
        <end position="389"/>
    </location>
</feature>
<dbReference type="InterPro" id="IPR002594">
    <property type="entry name" value="GH12"/>
</dbReference>
<dbReference type="AlphaFoldDB" id="A0A316VUP6"/>
<dbReference type="SUPFAM" id="SSF49899">
    <property type="entry name" value="Concanavalin A-like lectins/glucanases"/>
    <property type="match status" value="1"/>
</dbReference>
<dbReference type="GO" id="GO:0030246">
    <property type="term" value="F:carbohydrate binding"/>
    <property type="evidence" value="ECO:0007669"/>
    <property type="project" value="UniProtKB-KW"/>
</dbReference>
<evidence type="ECO:0000256" key="2">
    <source>
        <dbReference type="RuleBase" id="RU361163"/>
    </source>
</evidence>
<dbReference type="STRING" id="1522189.A0A316VUP6"/>
<sequence length="476" mass="49464">MKQVSSFAAIAAALTLSFASLTEALPQPQGADQTTTASGADGKKICERYGKTTWGDYTLNNNLWGQDQGSGQQCTTVGDQKSNAWSTNWKWDGDKTKVKSYANLQIMPKGLKLSDIVSLQTSWEFETKATGNYDVAYDLFTSPKDGGPDQQNQNEIMIWLERAGGANPIASAYTADGATPEGKIELAGQTWNYFKGQSNGMTTFSFLPPANVKSFNGDVNDFIKWLVEQKLMDGNQYLTNFAAGIEPYVGEGTFTTTSYKASLKSSSQTLGDADAGVAGGSAKKAAAAPGKTKGSDTTTTPTTTPSDAPTTSTGNAGNGNAGTGAGNSGTGEANAGTGGGNTGTGGGNTGTGGGNTGTDTSTGKGGSTNTNPNSNSGSNSNNNSHNNNTDSAPNKKVKPDSTTSGALGGSNNPTDKGETKPKSTTTEPQCKRRVHHKRAPELARRSMEPWQATTASRGLVRRSEAGPNRLDRESEC</sequence>
<comment type="similarity">
    <text evidence="1 2">Belongs to the glycosyl hydrolase 12 (cellulase H) family.</text>
</comment>
<organism evidence="5 6">
    <name type="scientific">Ceraceosorus guamensis</name>
    <dbReference type="NCBI Taxonomy" id="1522189"/>
    <lineage>
        <taxon>Eukaryota</taxon>
        <taxon>Fungi</taxon>
        <taxon>Dikarya</taxon>
        <taxon>Basidiomycota</taxon>
        <taxon>Ustilaginomycotina</taxon>
        <taxon>Exobasidiomycetes</taxon>
        <taxon>Ceraceosorales</taxon>
        <taxon>Ceraceosoraceae</taxon>
        <taxon>Ceraceosorus</taxon>
    </lineage>
</organism>
<reference evidence="5 6" key="1">
    <citation type="journal article" date="2018" name="Mol. Biol. Evol.">
        <title>Broad Genomic Sampling Reveals a Smut Pathogenic Ancestry of the Fungal Clade Ustilaginomycotina.</title>
        <authorList>
            <person name="Kijpornyongpan T."/>
            <person name="Mondo S.J."/>
            <person name="Barry K."/>
            <person name="Sandor L."/>
            <person name="Lee J."/>
            <person name="Lipzen A."/>
            <person name="Pangilinan J."/>
            <person name="LaButti K."/>
            <person name="Hainaut M."/>
            <person name="Henrissat B."/>
            <person name="Grigoriev I.V."/>
            <person name="Spatafora J.W."/>
            <person name="Aime M.C."/>
        </authorList>
    </citation>
    <scope>NUCLEOTIDE SEQUENCE [LARGE SCALE GENOMIC DNA]</scope>
    <source>
        <strain evidence="5 6">MCA 4658</strain>
    </source>
</reference>
<dbReference type="OrthoDB" id="95118at2759"/>
<feature type="compositionally biased region" description="Polar residues" evidence="3">
    <location>
        <begin position="400"/>
        <end position="414"/>
    </location>
</feature>
<keyword evidence="6" id="KW-1185">Reference proteome</keyword>
<keyword evidence="5" id="KW-0430">Lectin</keyword>
<dbReference type="InParanoid" id="A0A316VUP6"/>
<gene>
    <name evidence="5" type="ORF">IE81DRAFT_180856</name>
</gene>
<feature type="compositionally biased region" description="Basic and acidic residues" evidence="3">
    <location>
        <begin position="461"/>
        <end position="476"/>
    </location>
</feature>
<feature type="compositionally biased region" description="Gly residues" evidence="3">
    <location>
        <begin position="336"/>
        <end position="356"/>
    </location>
</feature>
<keyword evidence="2" id="KW-0326">Glycosidase</keyword>
<evidence type="ECO:0000256" key="1">
    <source>
        <dbReference type="ARBA" id="ARBA00005519"/>
    </source>
</evidence>
<name>A0A316VUP6_9BASI</name>
<keyword evidence="2" id="KW-0624">Polysaccharide degradation</keyword>
<dbReference type="Proteomes" id="UP000245783">
    <property type="component" value="Unassembled WGS sequence"/>
</dbReference>
<dbReference type="PANTHER" id="PTHR34002:SF9">
    <property type="entry name" value="XYLOGLUCAN-SPECIFIC ENDO-BETA-1,4-GLUCANASE A"/>
    <property type="match status" value="1"/>
</dbReference>
<dbReference type="Gene3D" id="2.60.120.180">
    <property type="match status" value="1"/>
</dbReference>
<keyword evidence="2" id="KW-0378">Hydrolase</keyword>
<feature type="region of interest" description="Disordered" evidence="3">
    <location>
        <begin position="284"/>
        <end position="476"/>
    </location>
</feature>
<feature type="chain" id="PRO_5016255751" evidence="4">
    <location>
        <begin position="25"/>
        <end position="476"/>
    </location>
</feature>
<evidence type="ECO:0000313" key="5">
    <source>
        <dbReference type="EMBL" id="PWN41319.1"/>
    </source>
</evidence>
<dbReference type="GO" id="GO:0008810">
    <property type="term" value="F:cellulase activity"/>
    <property type="evidence" value="ECO:0007669"/>
    <property type="project" value="InterPro"/>
</dbReference>
<dbReference type="InterPro" id="IPR013319">
    <property type="entry name" value="GH11/12"/>
</dbReference>
<dbReference type="InterPro" id="IPR013320">
    <property type="entry name" value="ConA-like_dom_sf"/>
</dbReference>
<dbReference type="EMBL" id="KZ819395">
    <property type="protein sequence ID" value="PWN41319.1"/>
    <property type="molecule type" value="Genomic_DNA"/>
</dbReference>
<evidence type="ECO:0000313" key="6">
    <source>
        <dbReference type="Proteomes" id="UP000245783"/>
    </source>
</evidence>
<dbReference type="GeneID" id="37032571"/>
<dbReference type="PANTHER" id="PTHR34002">
    <property type="entry name" value="BLR1656 PROTEIN"/>
    <property type="match status" value="1"/>
</dbReference>
<keyword evidence="4" id="KW-0732">Signal</keyword>
<accession>A0A316VUP6</accession>
<feature type="compositionally biased region" description="Gly residues" evidence="3">
    <location>
        <begin position="316"/>
        <end position="329"/>
    </location>
</feature>
<dbReference type="Pfam" id="PF01670">
    <property type="entry name" value="Glyco_hydro_12"/>
    <property type="match status" value="1"/>
</dbReference>
<feature type="compositionally biased region" description="Low complexity" evidence="3">
    <location>
        <begin position="284"/>
        <end position="315"/>
    </location>
</feature>
<evidence type="ECO:0000256" key="3">
    <source>
        <dbReference type="SAM" id="MobiDB-lite"/>
    </source>
</evidence>
<evidence type="ECO:0000256" key="4">
    <source>
        <dbReference type="SAM" id="SignalP"/>
    </source>
</evidence>